<dbReference type="AlphaFoldDB" id="A0A3N4HCZ5"/>
<feature type="region of interest" description="Disordered" evidence="1">
    <location>
        <begin position="278"/>
        <end position="322"/>
    </location>
</feature>
<organism evidence="2 3">
    <name type="scientific">Ascobolus immersus RN42</name>
    <dbReference type="NCBI Taxonomy" id="1160509"/>
    <lineage>
        <taxon>Eukaryota</taxon>
        <taxon>Fungi</taxon>
        <taxon>Dikarya</taxon>
        <taxon>Ascomycota</taxon>
        <taxon>Pezizomycotina</taxon>
        <taxon>Pezizomycetes</taxon>
        <taxon>Pezizales</taxon>
        <taxon>Ascobolaceae</taxon>
        <taxon>Ascobolus</taxon>
    </lineage>
</organism>
<accession>A0A3N4HCZ5</accession>
<feature type="compositionally biased region" description="Acidic residues" evidence="1">
    <location>
        <begin position="298"/>
        <end position="322"/>
    </location>
</feature>
<sequence>MSGSRANKRRQRMLSSTQPIFTIENAANKANTYFAVFETSTTNVSNAVNALTAAVDAEIAAKNAHAALLRRRVLFYKRENRKAESFKKRARGAFARGGMEALGRRLLKKPPAFFFTKKKRNAMLELTELLAELVKKTGLKEDDIKTVFGDDHFKSMHKEVHQLNLDDAKEIKYVHEAMAKSANSAILVRLLYKLTEDNVYWSCTEKKEGDFPVFETPVLEEPDLSLIVESINKTRIERLNAAERTKNTLERLNADKQNFRGALRQILLACTPASQDTVVPGLGPGSQQATVSDGGVVETEETPEEEEGEENQAEEEGQDVHEEDETAVVQILGHRAWCDELETWRVGYPFRTIDIARRLRFGDVRDDTISFGI</sequence>
<dbReference type="Proteomes" id="UP000275078">
    <property type="component" value="Unassembled WGS sequence"/>
</dbReference>
<evidence type="ECO:0000256" key="1">
    <source>
        <dbReference type="SAM" id="MobiDB-lite"/>
    </source>
</evidence>
<proteinExistence type="predicted"/>
<reference evidence="2 3" key="1">
    <citation type="journal article" date="2018" name="Nat. Ecol. Evol.">
        <title>Pezizomycetes genomes reveal the molecular basis of ectomycorrhizal truffle lifestyle.</title>
        <authorList>
            <person name="Murat C."/>
            <person name="Payen T."/>
            <person name="Noel B."/>
            <person name="Kuo A."/>
            <person name="Morin E."/>
            <person name="Chen J."/>
            <person name="Kohler A."/>
            <person name="Krizsan K."/>
            <person name="Balestrini R."/>
            <person name="Da Silva C."/>
            <person name="Montanini B."/>
            <person name="Hainaut M."/>
            <person name="Levati E."/>
            <person name="Barry K.W."/>
            <person name="Belfiori B."/>
            <person name="Cichocki N."/>
            <person name="Clum A."/>
            <person name="Dockter R.B."/>
            <person name="Fauchery L."/>
            <person name="Guy J."/>
            <person name="Iotti M."/>
            <person name="Le Tacon F."/>
            <person name="Lindquist E.A."/>
            <person name="Lipzen A."/>
            <person name="Malagnac F."/>
            <person name="Mello A."/>
            <person name="Molinier V."/>
            <person name="Miyauchi S."/>
            <person name="Poulain J."/>
            <person name="Riccioni C."/>
            <person name="Rubini A."/>
            <person name="Sitrit Y."/>
            <person name="Splivallo R."/>
            <person name="Traeger S."/>
            <person name="Wang M."/>
            <person name="Zifcakova L."/>
            <person name="Wipf D."/>
            <person name="Zambonelli A."/>
            <person name="Paolocci F."/>
            <person name="Nowrousian M."/>
            <person name="Ottonello S."/>
            <person name="Baldrian P."/>
            <person name="Spatafora J.W."/>
            <person name="Henrissat B."/>
            <person name="Nagy L.G."/>
            <person name="Aury J.M."/>
            <person name="Wincker P."/>
            <person name="Grigoriev I.V."/>
            <person name="Bonfante P."/>
            <person name="Martin F.M."/>
        </authorList>
    </citation>
    <scope>NUCLEOTIDE SEQUENCE [LARGE SCALE GENOMIC DNA]</scope>
    <source>
        <strain evidence="2 3">RN42</strain>
    </source>
</reference>
<evidence type="ECO:0000313" key="2">
    <source>
        <dbReference type="EMBL" id="RPA72189.1"/>
    </source>
</evidence>
<gene>
    <name evidence="2" type="ORF">BJ508DRAFT_343525</name>
</gene>
<dbReference type="EMBL" id="ML119874">
    <property type="protein sequence ID" value="RPA72189.1"/>
    <property type="molecule type" value="Genomic_DNA"/>
</dbReference>
<keyword evidence="3" id="KW-1185">Reference proteome</keyword>
<protein>
    <submittedName>
        <fullName evidence="2">Uncharacterized protein</fullName>
    </submittedName>
</protein>
<evidence type="ECO:0000313" key="3">
    <source>
        <dbReference type="Proteomes" id="UP000275078"/>
    </source>
</evidence>
<name>A0A3N4HCZ5_ASCIM</name>